<dbReference type="EMBL" id="RRUE01000001">
    <property type="protein sequence ID" value="RRN45144.1"/>
    <property type="molecule type" value="Genomic_DNA"/>
</dbReference>
<evidence type="ECO:0000256" key="7">
    <source>
        <dbReference type="ARBA" id="ARBA00022795"/>
    </source>
</evidence>
<comment type="caution">
    <text evidence="12">The sequence shown here is derived from an EMBL/GenBank/DDBJ whole genome shotgun (WGS) entry which is preliminary data.</text>
</comment>
<accession>A0A3R8MY72</accession>
<protein>
    <recommendedName>
        <fullName evidence="3">Flagellar FliJ protein</fullName>
    </recommendedName>
</protein>
<comment type="subcellular location">
    <subcellularLocation>
        <location evidence="1">Cell membrane</location>
        <topology evidence="1">Peripheral membrane protein</topology>
        <orientation evidence="1">Cytoplasmic side</orientation>
    </subcellularLocation>
</comment>
<keyword evidence="13" id="KW-1185">Reference proteome</keyword>
<dbReference type="GO" id="GO:0071973">
    <property type="term" value="P:bacterial-type flagellum-dependent cell motility"/>
    <property type="evidence" value="ECO:0007669"/>
    <property type="project" value="InterPro"/>
</dbReference>
<dbReference type="PANTHER" id="PTHR38786">
    <property type="entry name" value="FLAGELLAR FLIJ PROTEIN"/>
    <property type="match status" value="1"/>
</dbReference>
<evidence type="ECO:0000313" key="13">
    <source>
        <dbReference type="Proteomes" id="UP000270261"/>
    </source>
</evidence>
<comment type="similarity">
    <text evidence="2">Belongs to the FliJ family.</text>
</comment>
<keyword evidence="12" id="KW-0969">Cilium</keyword>
<evidence type="ECO:0000256" key="8">
    <source>
        <dbReference type="ARBA" id="ARBA00022927"/>
    </source>
</evidence>
<dbReference type="Pfam" id="PF02050">
    <property type="entry name" value="FliJ"/>
    <property type="match status" value="1"/>
</dbReference>
<dbReference type="RefSeq" id="WP_125094575.1">
    <property type="nucleotide sequence ID" value="NZ_RRUE01000001.1"/>
</dbReference>
<evidence type="ECO:0000256" key="4">
    <source>
        <dbReference type="ARBA" id="ARBA00022448"/>
    </source>
</evidence>
<dbReference type="InterPro" id="IPR053716">
    <property type="entry name" value="Flag_assembly_chemotaxis_eff"/>
</dbReference>
<dbReference type="GO" id="GO:0015031">
    <property type="term" value="P:protein transport"/>
    <property type="evidence" value="ECO:0007669"/>
    <property type="project" value="UniProtKB-KW"/>
</dbReference>
<keyword evidence="5" id="KW-1003">Cell membrane</keyword>
<dbReference type="AlphaFoldDB" id="A0A3R8MY72"/>
<dbReference type="GO" id="GO:0044781">
    <property type="term" value="P:bacterial-type flagellum organization"/>
    <property type="evidence" value="ECO:0007669"/>
    <property type="project" value="UniProtKB-KW"/>
</dbReference>
<sequence>MKPALELAIENYQRLRDEAAAALAHAQKELTSLRNTLATLEGYRSTLQERRREPGTAARTATSLQLDTHLAARIEGAVKQQLRFVGQAEKRIEQKRMILLDAQKRLKAVESIMKQRALQQAAAEARRERQETDEQAAIRYLNQSGMDGEMARALMLDEESYVA</sequence>
<evidence type="ECO:0000256" key="9">
    <source>
        <dbReference type="ARBA" id="ARBA00023136"/>
    </source>
</evidence>
<evidence type="ECO:0000256" key="5">
    <source>
        <dbReference type="ARBA" id="ARBA00022475"/>
    </source>
</evidence>
<dbReference type="InterPro" id="IPR012823">
    <property type="entry name" value="Flagell_FliJ"/>
</dbReference>
<keyword evidence="4" id="KW-0813">Transport</keyword>
<organism evidence="12 13">
    <name type="scientific">Lautropia dentalis</name>
    <dbReference type="NCBI Taxonomy" id="2490857"/>
    <lineage>
        <taxon>Bacteria</taxon>
        <taxon>Pseudomonadati</taxon>
        <taxon>Pseudomonadota</taxon>
        <taxon>Betaproteobacteria</taxon>
        <taxon>Burkholderiales</taxon>
        <taxon>Burkholderiaceae</taxon>
        <taxon>Lautropia</taxon>
    </lineage>
</organism>
<gene>
    <name evidence="12" type="primary">fliJ</name>
    <name evidence="12" type="ORF">EHV23_02555</name>
</gene>
<evidence type="ECO:0000256" key="10">
    <source>
        <dbReference type="ARBA" id="ARBA00023225"/>
    </source>
</evidence>
<evidence type="ECO:0000256" key="6">
    <source>
        <dbReference type="ARBA" id="ARBA00022500"/>
    </source>
</evidence>
<dbReference type="Gene3D" id="1.10.287.1700">
    <property type="match status" value="1"/>
</dbReference>
<evidence type="ECO:0000256" key="1">
    <source>
        <dbReference type="ARBA" id="ARBA00004413"/>
    </source>
</evidence>
<dbReference type="InterPro" id="IPR052570">
    <property type="entry name" value="FliJ"/>
</dbReference>
<evidence type="ECO:0000256" key="3">
    <source>
        <dbReference type="ARBA" id="ARBA00020392"/>
    </source>
</evidence>
<keyword evidence="11" id="KW-0175">Coiled coil</keyword>
<dbReference type="GO" id="GO:0009288">
    <property type="term" value="C:bacterial-type flagellum"/>
    <property type="evidence" value="ECO:0007669"/>
    <property type="project" value="InterPro"/>
</dbReference>
<name>A0A3R8MY72_9BURK</name>
<dbReference type="Proteomes" id="UP000270261">
    <property type="component" value="Unassembled WGS sequence"/>
</dbReference>
<dbReference type="OrthoDB" id="9957557at2"/>
<dbReference type="NCBIfam" id="TIGR02473">
    <property type="entry name" value="flagell_FliJ"/>
    <property type="match status" value="1"/>
</dbReference>
<evidence type="ECO:0000256" key="2">
    <source>
        <dbReference type="ARBA" id="ARBA00010004"/>
    </source>
</evidence>
<proteinExistence type="inferred from homology"/>
<keyword evidence="9" id="KW-0472">Membrane</keyword>
<keyword evidence="12" id="KW-0966">Cell projection</keyword>
<keyword evidence="7" id="KW-1005">Bacterial flagellum biogenesis</keyword>
<dbReference type="GO" id="GO:0006935">
    <property type="term" value="P:chemotaxis"/>
    <property type="evidence" value="ECO:0007669"/>
    <property type="project" value="UniProtKB-KW"/>
</dbReference>
<dbReference type="GO" id="GO:0005886">
    <property type="term" value="C:plasma membrane"/>
    <property type="evidence" value="ECO:0007669"/>
    <property type="project" value="UniProtKB-SubCell"/>
</dbReference>
<reference evidence="12 13" key="1">
    <citation type="submission" date="2018-11" db="EMBL/GenBank/DDBJ databases">
        <title>Genome sequencing of Lautropia sp. KCOM 2505 (= ChDC F240).</title>
        <authorList>
            <person name="Kook J.-K."/>
            <person name="Park S.-N."/>
            <person name="Lim Y.K."/>
        </authorList>
    </citation>
    <scope>NUCLEOTIDE SEQUENCE [LARGE SCALE GENOMIC DNA]</scope>
    <source>
        <strain evidence="12 13">KCOM 2505</strain>
    </source>
</reference>
<keyword evidence="10" id="KW-1006">Bacterial flagellum protein export</keyword>
<keyword evidence="6" id="KW-0145">Chemotaxis</keyword>
<feature type="coiled-coil region" evidence="11">
    <location>
        <begin position="5"/>
        <end position="43"/>
    </location>
</feature>
<evidence type="ECO:0000313" key="12">
    <source>
        <dbReference type="EMBL" id="RRN45144.1"/>
    </source>
</evidence>
<keyword evidence="8" id="KW-0653">Protein transport</keyword>
<evidence type="ECO:0000256" key="11">
    <source>
        <dbReference type="SAM" id="Coils"/>
    </source>
</evidence>
<keyword evidence="12" id="KW-0282">Flagellum</keyword>
<dbReference type="PANTHER" id="PTHR38786:SF1">
    <property type="entry name" value="FLAGELLAR FLIJ PROTEIN"/>
    <property type="match status" value="1"/>
</dbReference>